<organism evidence="2 3">
    <name type="scientific">Drouetiella hepatica Uher 2000/2452</name>
    <dbReference type="NCBI Taxonomy" id="904376"/>
    <lineage>
        <taxon>Bacteria</taxon>
        <taxon>Bacillati</taxon>
        <taxon>Cyanobacteriota</taxon>
        <taxon>Cyanophyceae</taxon>
        <taxon>Oculatellales</taxon>
        <taxon>Oculatellaceae</taxon>
        <taxon>Drouetiella</taxon>
    </lineage>
</organism>
<evidence type="ECO:0000313" key="2">
    <source>
        <dbReference type="EMBL" id="MBW4659909.1"/>
    </source>
</evidence>
<dbReference type="SUPFAM" id="SSF88723">
    <property type="entry name" value="PIN domain-like"/>
    <property type="match status" value="1"/>
</dbReference>
<dbReference type="Proteomes" id="UP000757435">
    <property type="component" value="Unassembled WGS sequence"/>
</dbReference>
<name>A0A951QC88_9CYAN</name>
<dbReference type="AlphaFoldDB" id="A0A951QC88"/>
<evidence type="ECO:0000313" key="3">
    <source>
        <dbReference type="Proteomes" id="UP000757435"/>
    </source>
</evidence>
<reference evidence="2" key="1">
    <citation type="submission" date="2021-05" db="EMBL/GenBank/DDBJ databases">
        <authorList>
            <person name="Pietrasiak N."/>
            <person name="Ward R."/>
            <person name="Stajich J.E."/>
            <person name="Kurbessoian T."/>
        </authorList>
    </citation>
    <scope>NUCLEOTIDE SEQUENCE</scope>
    <source>
        <strain evidence="2">UHER 2000/2452</strain>
    </source>
</reference>
<dbReference type="EMBL" id="JAHHHD010000016">
    <property type="protein sequence ID" value="MBW4659909.1"/>
    <property type="molecule type" value="Genomic_DNA"/>
</dbReference>
<comment type="caution">
    <text evidence="2">The sequence shown here is derived from an EMBL/GenBank/DDBJ whole genome shotgun (WGS) entry which is preliminary data.</text>
</comment>
<dbReference type="Gene3D" id="3.40.50.1010">
    <property type="entry name" value="5'-nuclease"/>
    <property type="match status" value="1"/>
</dbReference>
<dbReference type="InterPro" id="IPR002716">
    <property type="entry name" value="PIN_dom"/>
</dbReference>
<sequence length="152" mass="17148">MVTSGDRAIFVDTNVLIYANVSSAPYHQLAIERLQNLDNSGADLWISRQILREFIAALTRPQTFVNIQPPEVIVERIQFFEQRFQIAEDSFQVTARLLNLLQTIPMGGRQIHDANIVATLLTSGIDRLLTHNVKDFDRFSDLITVIPLVAAT</sequence>
<protein>
    <submittedName>
        <fullName evidence="2">PIN domain-containing protein</fullName>
    </submittedName>
</protein>
<reference evidence="2" key="2">
    <citation type="journal article" date="2022" name="Microbiol. Resour. Announc.">
        <title>Metagenome Sequencing to Explore Phylogenomics of Terrestrial Cyanobacteria.</title>
        <authorList>
            <person name="Ward R.D."/>
            <person name="Stajich J.E."/>
            <person name="Johansen J.R."/>
            <person name="Huntemann M."/>
            <person name="Clum A."/>
            <person name="Foster B."/>
            <person name="Foster B."/>
            <person name="Roux S."/>
            <person name="Palaniappan K."/>
            <person name="Varghese N."/>
            <person name="Mukherjee S."/>
            <person name="Reddy T.B.K."/>
            <person name="Daum C."/>
            <person name="Copeland A."/>
            <person name="Chen I.A."/>
            <person name="Ivanova N.N."/>
            <person name="Kyrpides N.C."/>
            <person name="Shapiro N."/>
            <person name="Eloe-Fadrosh E.A."/>
            <person name="Pietrasiak N."/>
        </authorList>
    </citation>
    <scope>NUCLEOTIDE SEQUENCE</scope>
    <source>
        <strain evidence="2">UHER 2000/2452</strain>
    </source>
</reference>
<feature type="domain" description="PIN" evidence="1">
    <location>
        <begin position="9"/>
        <end position="139"/>
    </location>
</feature>
<dbReference type="InterPro" id="IPR029060">
    <property type="entry name" value="PIN-like_dom_sf"/>
</dbReference>
<accession>A0A951QC88</accession>
<proteinExistence type="predicted"/>
<dbReference type="Pfam" id="PF01850">
    <property type="entry name" value="PIN"/>
    <property type="match status" value="1"/>
</dbReference>
<gene>
    <name evidence="2" type="ORF">KME15_14630</name>
</gene>
<evidence type="ECO:0000259" key="1">
    <source>
        <dbReference type="Pfam" id="PF01850"/>
    </source>
</evidence>